<accession>A0AAU9JH26</accession>
<reference evidence="4" key="1">
    <citation type="submission" date="2021-09" db="EMBL/GenBank/DDBJ databases">
        <authorList>
            <consortium name="AG Swart"/>
            <person name="Singh M."/>
            <person name="Singh A."/>
            <person name="Seah K."/>
            <person name="Emmerich C."/>
        </authorList>
    </citation>
    <scope>NUCLEOTIDE SEQUENCE</scope>
    <source>
        <strain evidence="4">ATCC30299</strain>
    </source>
</reference>
<dbReference type="Pfam" id="PF10601">
    <property type="entry name" value="zf-LITAF-like"/>
    <property type="match status" value="1"/>
</dbReference>
<dbReference type="SMART" id="SM00714">
    <property type="entry name" value="LITAF"/>
    <property type="match status" value="1"/>
</dbReference>
<protein>
    <recommendedName>
        <fullName evidence="3">LITAF domain-containing protein</fullName>
    </recommendedName>
</protein>
<sequence>MLSQTPQPRRRIGYSNKIDLNSPRALSPASPTFRSRSPNTLRVEDIVPTFSGSPVMPTKKGKTADLPFEIRGSDFANISTMRSSAGSPLIGRASADTTASNSVNVSFSKFGSKIQKKLLELREEFEGLTSQEPKESKLEVRIPAAFKLDDSKGVKMAIPIEESSKDPYELNLTSSIPQLRYCAFCRAEVVSEIEYVNDSKTFWSAIGIFALGGVFGCFMIPYMMNSCKGRKLRCRKCKRYF</sequence>
<name>A0AAU9JH26_9CILI</name>
<feature type="region of interest" description="Disordered" evidence="1">
    <location>
        <begin position="1"/>
        <end position="38"/>
    </location>
</feature>
<feature type="domain" description="LITAF" evidence="3">
    <location>
        <begin position="162"/>
        <end position="241"/>
    </location>
</feature>
<keyword evidence="2" id="KW-1133">Transmembrane helix</keyword>
<dbReference type="AlphaFoldDB" id="A0AAU9JH26"/>
<dbReference type="Proteomes" id="UP001162131">
    <property type="component" value="Unassembled WGS sequence"/>
</dbReference>
<evidence type="ECO:0000313" key="4">
    <source>
        <dbReference type="EMBL" id="CAG9320999.1"/>
    </source>
</evidence>
<proteinExistence type="predicted"/>
<organism evidence="4 5">
    <name type="scientific">Blepharisma stoltei</name>
    <dbReference type="NCBI Taxonomy" id="1481888"/>
    <lineage>
        <taxon>Eukaryota</taxon>
        <taxon>Sar</taxon>
        <taxon>Alveolata</taxon>
        <taxon>Ciliophora</taxon>
        <taxon>Postciliodesmatophora</taxon>
        <taxon>Heterotrichea</taxon>
        <taxon>Heterotrichida</taxon>
        <taxon>Blepharismidae</taxon>
        <taxon>Blepharisma</taxon>
    </lineage>
</organism>
<feature type="transmembrane region" description="Helical" evidence="2">
    <location>
        <begin position="202"/>
        <end position="223"/>
    </location>
</feature>
<dbReference type="InterPro" id="IPR006629">
    <property type="entry name" value="LITAF"/>
</dbReference>
<dbReference type="EMBL" id="CAJZBQ010000027">
    <property type="protein sequence ID" value="CAG9320999.1"/>
    <property type="molecule type" value="Genomic_DNA"/>
</dbReference>
<comment type="caution">
    <text evidence="4">The sequence shown here is derived from an EMBL/GenBank/DDBJ whole genome shotgun (WGS) entry which is preliminary data.</text>
</comment>
<keyword evidence="2" id="KW-0812">Transmembrane</keyword>
<gene>
    <name evidence="4" type="ORF">BSTOLATCC_MIC27571</name>
</gene>
<keyword evidence="5" id="KW-1185">Reference proteome</keyword>
<dbReference type="PROSITE" id="PS51837">
    <property type="entry name" value="LITAF"/>
    <property type="match status" value="1"/>
</dbReference>
<feature type="compositionally biased region" description="Polar residues" evidence="1">
    <location>
        <begin position="29"/>
        <end position="38"/>
    </location>
</feature>
<evidence type="ECO:0000259" key="3">
    <source>
        <dbReference type="PROSITE" id="PS51837"/>
    </source>
</evidence>
<evidence type="ECO:0000256" key="1">
    <source>
        <dbReference type="SAM" id="MobiDB-lite"/>
    </source>
</evidence>
<evidence type="ECO:0000313" key="5">
    <source>
        <dbReference type="Proteomes" id="UP001162131"/>
    </source>
</evidence>
<evidence type="ECO:0000256" key="2">
    <source>
        <dbReference type="SAM" id="Phobius"/>
    </source>
</evidence>
<keyword evidence="2" id="KW-0472">Membrane</keyword>